<feature type="region of interest" description="Disordered" evidence="6">
    <location>
        <begin position="1"/>
        <end position="41"/>
    </location>
</feature>
<keyword evidence="8" id="KW-1185">Reference proteome</keyword>
<keyword evidence="7" id="KW-0396">Initiation factor</keyword>
<protein>
    <submittedName>
        <fullName evidence="7">Putative transcription initiation factor IIF, beta subunit</fullName>
    </submittedName>
</protein>
<evidence type="ECO:0000313" key="8">
    <source>
        <dbReference type="Proteomes" id="UP000238479"/>
    </source>
</evidence>
<keyword evidence="2" id="KW-0805">Transcription regulation</keyword>
<dbReference type="GO" id="GO:0003677">
    <property type="term" value="F:DNA binding"/>
    <property type="evidence" value="ECO:0007669"/>
    <property type="project" value="UniProtKB-KW"/>
</dbReference>
<evidence type="ECO:0000256" key="4">
    <source>
        <dbReference type="ARBA" id="ARBA00023163"/>
    </source>
</evidence>
<dbReference type="GO" id="GO:0005634">
    <property type="term" value="C:nucleus"/>
    <property type="evidence" value="ECO:0007669"/>
    <property type="project" value="UniProtKB-SubCell"/>
</dbReference>
<name>A0A2P6RPX2_ROSCH</name>
<dbReference type="InterPro" id="IPR011039">
    <property type="entry name" value="TFIIF_interaction"/>
</dbReference>
<keyword evidence="3" id="KW-0238">DNA-binding</keyword>
<dbReference type="AlphaFoldDB" id="A0A2P6RPX2"/>
<evidence type="ECO:0000256" key="2">
    <source>
        <dbReference type="ARBA" id="ARBA00023015"/>
    </source>
</evidence>
<accession>A0A2P6RPX2</accession>
<organism evidence="7 8">
    <name type="scientific">Rosa chinensis</name>
    <name type="common">China rose</name>
    <dbReference type="NCBI Taxonomy" id="74649"/>
    <lineage>
        <taxon>Eukaryota</taxon>
        <taxon>Viridiplantae</taxon>
        <taxon>Streptophyta</taxon>
        <taxon>Embryophyta</taxon>
        <taxon>Tracheophyta</taxon>
        <taxon>Spermatophyta</taxon>
        <taxon>Magnoliopsida</taxon>
        <taxon>eudicotyledons</taxon>
        <taxon>Gunneridae</taxon>
        <taxon>Pentapetalae</taxon>
        <taxon>rosids</taxon>
        <taxon>fabids</taxon>
        <taxon>Rosales</taxon>
        <taxon>Rosaceae</taxon>
        <taxon>Rosoideae</taxon>
        <taxon>Rosoideae incertae sedis</taxon>
        <taxon>Rosa</taxon>
    </lineage>
</organism>
<dbReference type="SUPFAM" id="SSF50916">
    <property type="entry name" value="Rap30/74 interaction domains"/>
    <property type="match status" value="1"/>
</dbReference>
<evidence type="ECO:0000256" key="6">
    <source>
        <dbReference type="SAM" id="MobiDB-lite"/>
    </source>
</evidence>
<evidence type="ECO:0000256" key="1">
    <source>
        <dbReference type="ARBA" id="ARBA00004123"/>
    </source>
</evidence>
<dbReference type="EMBL" id="PDCK01000040">
    <property type="protein sequence ID" value="PRQ48488.1"/>
    <property type="molecule type" value="Genomic_DNA"/>
</dbReference>
<dbReference type="STRING" id="74649.A0A2P6RPX2"/>
<dbReference type="Proteomes" id="UP000238479">
    <property type="component" value="Chromosome 2"/>
</dbReference>
<evidence type="ECO:0000256" key="3">
    <source>
        <dbReference type="ARBA" id="ARBA00023125"/>
    </source>
</evidence>
<comment type="caution">
    <text evidence="7">The sequence shown here is derived from an EMBL/GenBank/DDBJ whole genome shotgun (WGS) entry which is preliminary data.</text>
</comment>
<keyword evidence="4" id="KW-0804">Transcription</keyword>
<gene>
    <name evidence="7" type="ORF">RchiOBHm_Chr2g0111291</name>
</gene>
<comment type="subcellular location">
    <subcellularLocation>
        <location evidence="1">Nucleus</location>
    </subcellularLocation>
</comment>
<evidence type="ECO:0000256" key="5">
    <source>
        <dbReference type="ARBA" id="ARBA00023242"/>
    </source>
</evidence>
<dbReference type="GO" id="GO:0006367">
    <property type="term" value="P:transcription initiation at RNA polymerase II promoter"/>
    <property type="evidence" value="ECO:0007669"/>
    <property type="project" value="InterPro"/>
</dbReference>
<proteinExistence type="predicted"/>
<feature type="compositionally biased region" description="Basic and acidic residues" evidence="6">
    <location>
        <begin position="11"/>
        <end position="41"/>
    </location>
</feature>
<evidence type="ECO:0000313" key="7">
    <source>
        <dbReference type="EMBL" id="PRQ48488.1"/>
    </source>
</evidence>
<keyword evidence="7" id="KW-0648">Protein biosynthesis</keyword>
<dbReference type="GO" id="GO:0003743">
    <property type="term" value="F:translation initiation factor activity"/>
    <property type="evidence" value="ECO:0007669"/>
    <property type="project" value="UniProtKB-KW"/>
</dbReference>
<dbReference type="Gramene" id="PRQ48488">
    <property type="protein sequence ID" value="PRQ48488"/>
    <property type="gene ID" value="RchiOBHm_Chr2g0111291"/>
</dbReference>
<reference evidence="7 8" key="1">
    <citation type="journal article" date="2018" name="Nat. Genet.">
        <title>The Rosa genome provides new insights in the design of modern roses.</title>
        <authorList>
            <person name="Bendahmane M."/>
        </authorList>
    </citation>
    <scope>NUCLEOTIDE SEQUENCE [LARGE SCALE GENOMIC DNA]</scope>
    <source>
        <strain evidence="8">cv. Old Blush</strain>
    </source>
</reference>
<sequence length="116" mass="12891">MVNQAPTSSDMEEKPSSKRVKSEDDHVAKEVKTEEDHYGSKSLDTAKADKLVWLMKLPQTVAKSWNSHPSSDPHPFAKVALSLDPLETDKTSSVQLSNLCAGDHNILKTWMEIQMG</sequence>
<keyword evidence="5" id="KW-0539">Nucleus</keyword>